<proteinExistence type="inferred from homology"/>
<protein>
    <submittedName>
        <fullName evidence="6">40S ribosomal protein S28</fullName>
    </submittedName>
</protein>
<accession>A0AAD8XTA6</accession>
<dbReference type="SUPFAM" id="SSF50249">
    <property type="entry name" value="Nucleic acid-binding proteins"/>
    <property type="match status" value="1"/>
</dbReference>
<dbReference type="EMBL" id="JATAAI010000049">
    <property type="protein sequence ID" value="KAK1733446.1"/>
    <property type="molecule type" value="Genomic_DNA"/>
</dbReference>
<feature type="domain" description="Orc1-like AAA ATPase" evidence="5">
    <location>
        <begin position="368"/>
        <end position="557"/>
    </location>
</feature>
<dbReference type="InterPro" id="IPR000289">
    <property type="entry name" value="Ribosomal_eS28"/>
</dbReference>
<dbReference type="GO" id="GO:1990904">
    <property type="term" value="C:ribonucleoprotein complex"/>
    <property type="evidence" value="ECO:0007669"/>
    <property type="project" value="UniProtKB-KW"/>
</dbReference>
<keyword evidence="3" id="KW-0687">Ribonucleoprotein</keyword>
<keyword evidence="2 6" id="KW-0689">Ribosomal protein</keyword>
<dbReference type="PANTHER" id="PTHR43642">
    <property type="entry name" value="HYBRID SIGNAL TRANSDUCTION HISTIDINE KINASE G"/>
    <property type="match status" value="1"/>
</dbReference>
<feature type="region of interest" description="Disordered" evidence="4">
    <location>
        <begin position="227"/>
        <end position="260"/>
    </location>
</feature>
<keyword evidence="7" id="KW-1185">Reference proteome</keyword>
<comment type="caution">
    <text evidence="6">The sequence shown here is derived from an EMBL/GenBank/DDBJ whole genome shotgun (WGS) entry which is preliminary data.</text>
</comment>
<reference evidence="6" key="1">
    <citation type="submission" date="2023-06" db="EMBL/GenBank/DDBJ databases">
        <title>Survivors Of The Sea: Transcriptome response of Skeletonema marinoi to long-term dormancy.</title>
        <authorList>
            <person name="Pinder M.I.M."/>
            <person name="Kourtchenko O."/>
            <person name="Robertson E.K."/>
            <person name="Larsson T."/>
            <person name="Maumus F."/>
            <person name="Osuna-Cruz C.M."/>
            <person name="Vancaester E."/>
            <person name="Stenow R."/>
            <person name="Vandepoele K."/>
            <person name="Ploug H."/>
            <person name="Bruchert V."/>
            <person name="Godhe A."/>
            <person name="Topel M."/>
        </authorList>
    </citation>
    <scope>NUCLEOTIDE SEQUENCE</scope>
    <source>
        <strain evidence="6">R05AC</strain>
    </source>
</reference>
<dbReference type="CDD" id="cd04457">
    <property type="entry name" value="S1_S28E"/>
    <property type="match status" value="1"/>
</dbReference>
<evidence type="ECO:0000256" key="3">
    <source>
        <dbReference type="ARBA" id="ARBA00023274"/>
    </source>
</evidence>
<evidence type="ECO:0000313" key="7">
    <source>
        <dbReference type="Proteomes" id="UP001224775"/>
    </source>
</evidence>
<evidence type="ECO:0000256" key="4">
    <source>
        <dbReference type="SAM" id="MobiDB-lite"/>
    </source>
</evidence>
<dbReference type="PANTHER" id="PTHR43642:SF1">
    <property type="entry name" value="HYBRID SIGNAL TRANSDUCTION HISTIDINE KINASE G"/>
    <property type="match status" value="1"/>
</dbReference>
<comment type="similarity">
    <text evidence="1">Belongs to the eukaryotic ribosomal protein eS28 family.</text>
</comment>
<dbReference type="InterPro" id="IPR027417">
    <property type="entry name" value="P-loop_NTPase"/>
</dbReference>
<evidence type="ECO:0000256" key="1">
    <source>
        <dbReference type="ARBA" id="ARBA00005943"/>
    </source>
</evidence>
<dbReference type="InterPro" id="IPR053159">
    <property type="entry name" value="Hybrid_Histidine_Kinase"/>
</dbReference>
<dbReference type="GO" id="GO:0005840">
    <property type="term" value="C:ribosome"/>
    <property type="evidence" value="ECO:0007669"/>
    <property type="project" value="UniProtKB-KW"/>
</dbReference>
<dbReference type="SUPFAM" id="SSF52540">
    <property type="entry name" value="P-loop containing nucleoside triphosphate hydrolases"/>
    <property type="match status" value="1"/>
</dbReference>
<organism evidence="6 7">
    <name type="scientific">Skeletonema marinoi</name>
    <dbReference type="NCBI Taxonomy" id="267567"/>
    <lineage>
        <taxon>Eukaryota</taxon>
        <taxon>Sar</taxon>
        <taxon>Stramenopiles</taxon>
        <taxon>Ochrophyta</taxon>
        <taxon>Bacillariophyta</taxon>
        <taxon>Coscinodiscophyceae</taxon>
        <taxon>Thalassiosirophycidae</taxon>
        <taxon>Thalassiosirales</taxon>
        <taxon>Skeletonemataceae</taxon>
        <taxon>Skeletonema</taxon>
        <taxon>Skeletonema marinoi-dohrnii complex</taxon>
    </lineage>
</organism>
<dbReference type="Pfam" id="PF01200">
    <property type="entry name" value="Ribosomal_S28e"/>
    <property type="match status" value="1"/>
</dbReference>
<dbReference type="Proteomes" id="UP001224775">
    <property type="component" value="Unassembled WGS sequence"/>
</dbReference>
<gene>
    <name evidence="6" type="ORF">QTG54_015861</name>
</gene>
<dbReference type="Pfam" id="PF13191">
    <property type="entry name" value="AAA_16"/>
    <property type="match status" value="1"/>
</dbReference>
<dbReference type="GO" id="GO:0006412">
    <property type="term" value="P:translation"/>
    <property type="evidence" value="ECO:0007669"/>
    <property type="project" value="InterPro"/>
</dbReference>
<sequence>MSKKLIMAAAAAADKDNDTLQLPLRTWMDIETKKKTTLSHKESIVRKTTIAYGILELLLRCFKTTTTGNNSMPSFKNNEDDDVIHTDNFTVLVSRNSSQHQPSWDDITGVTMNSPKLSLTIEEPAYLTCLFEPDETHGQLGRYLEVEHHDPTSVVHEEENSSVLPTKAEATSADLTHDNNERVRVNKRCYYLVAKVLYELFANEAFPEESSLATVNEEATTTIASTDVATVSSEEPAQKKLKSSSSSNHHCKLSPPAATKGDFNEAKQLPFQIPSIVRMHQHLGIPASLCRMTQNLLEAALPRGDDEDDDDDNTSLNDAYKSLREVAEDLHLLLLDPDRFLFDNEVQQQGTTNDETTTVLQLRYRKDKLYGRDKEETLITDAFCRVSRGKSEAFFIGGFSGCGKSMLVNSLRARVNVVGGYVIQHKFDATVSQERSLSGVISAVNQLCVMLKRRNAPPRVAKLAKKIRDEFGADVALLARILQNVSVLSPEFISPVAAAVEEEATGGDTMNARSVGFTLLRFLRLVSSPKHPIMLFLDDLQWADDTALDVIHTFLSDTMGSCMFFVGTYRDNEVDANHPIFDLMKKLEISHVPTSKVSLVGLDRENLNTMISDALCLYPRICNSLSDIVIKKTNGSPFFVLEFMKSLKDRGLLQYNFHQKRWVWDEDTIRAEGITDNVMHLLSYEMNGLCDNIQLLLKVMACFGTCTNESAIGYLSESVEYSGVRDGLERAVIGGFVEKNREGDFKFVHDKVREAAYNLIPESDKKEFHYNLGKALHSISEEKDVGDTILLIASQIYHGKESIMKNDELRIPIVKLNMAAGMKAMESCRHKTAFSYLQAAWSLLPDDCWGSYYDISLRLNFMMASAANSSCEYDDAVLILQRIMKEARCTKDKLPSYFLLSQIFQAQGKVADAYGTCASILSQLGETVPESVTPETVGAMIPETLRMYDQVYGDDWLATKMEDNTLRNVLKFYGAMANSAFFFKVHHIAAYLICKVVQLSLQNGVCQHTPLALMQLADIMSLDGNNVAISHRIANNAMALSKKFNISDQNAELQLIFFHAVGHLECFHSGIHRLRGCFESALSSGNANMGFFCVQQLILFSIISGGKELTSLLKEIDYYLHLLQTYKSEMTRRFLLNSRETVSMLIDKGEATSIEAQECPGADTEPGNVILNMFYFHRAFQSYWLGFSERCCHFAQKCNVAFPKPGRLYGTQVRFYHGLNLLDMLKKKTNASRRKEVDEVIALMKIAASHADSNFRNKLELLEAEKYGLDARHSQAVRLYDAAIASAKNSRFIHEQGLACEKAGFYYKKIRDVRNAFDYFQQARACYEEWGSRDQPVKLAKVNRVLGRTGNTGNVTQVRVEFMDADAGTGTGRSIVRNVKGPVREGDILCLLEWEREARRLR</sequence>
<dbReference type="InterPro" id="IPR012340">
    <property type="entry name" value="NA-bd_OB-fold"/>
</dbReference>
<dbReference type="HAMAP" id="MF_00292">
    <property type="entry name" value="Ribosomal_eS28"/>
    <property type="match status" value="1"/>
</dbReference>
<name>A0AAD8XTA6_9STRA</name>
<dbReference type="Gene3D" id="2.40.50.140">
    <property type="entry name" value="Nucleic acid-binding proteins"/>
    <property type="match status" value="1"/>
</dbReference>
<dbReference type="GO" id="GO:0003735">
    <property type="term" value="F:structural constituent of ribosome"/>
    <property type="evidence" value="ECO:0007669"/>
    <property type="project" value="InterPro"/>
</dbReference>
<evidence type="ECO:0000259" key="5">
    <source>
        <dbReference type="Pfam" id="PF13191"/>
    </source>
</evidence>
<evidence type="ECO:0000256" key="2">
    <source>
        <dbReference type="ARBA" id="ARBA00022980"/>
    </source>
</evidence>
<dbReference type="InterPro" id="IPR041664">
    <property type="entry name" value="AAA_16"/>
</dbReference>
<evidence type="ECO:0000313" key="6">
    <source>
        <dbReference type="EMBL" id="KAK1733446.1"/>
    </source>
</evidence>